<evidence type="ECO:0000256" key="2">
    <source>
        <dbReference type="ARBA" id="ARBA00022670"/>
    </source>
</evidence>
<organism evidence="9 10">
    <name type="scientific">Zophobihabitans entericus</name>
    <dbReference type="NCBI Taxonomy" id="1635327"/>
    <lineage>
        <taxon>Bacteria</taxon>
        <taxon>Pseudomonadati</taxon>
        <taxon>Pseudomonadota</taxon>
        <taxon>Gammaproteobacteria</taxon>
        <taxon>Orbales</taxon>
        <taxon>Orbaceae</taxon>
        <taxon>Zophobihabitans</taxon>
    </lineage>
</organism>
<dbReference type="PANTHER" id="PTHR34858:SF1">
    <property type="entry name" value="CYSO-CYSTEINE PEPTIDASE"/>
    <property type="match status" value="1"/>
</dbReference>
<dbReference type="EMBL" id="CP050253">
    <property type="protein sequence ID" value="QIQ21025.1"/>
    <property type="molecule type" value="Genomic_DNA"/>
</dbReference>
<keyword evidence="10" id="KW-1185">Reference proteome</keyword>
<keyword evidence="4" id="KW-0378">Hydrolase</keyword>
<dbReference type="InterPro" id="IPR028090">
    <property type="entry name" value="JAB_dom_prok"/>
</dbReference>
<dbReference type="GO" id="GO:0008234">
    <property type="term" value="F:cysteine-type peptidase activity"/>
    <property type="evidence" value="ECO:0007669"/>
    <property type="project" value="UniProtKB-KW"/>
</dbReference>
<gene>
    <name evidence="9" type="ORF">IPMB12_04620</name>
</gene>
<keyword evidence="6" id="KW-0862">Zinc</keyword>
<evidence type="ECO:0000259" key="8">
    <source>
        <dbReference type="PROSITE" id="PS51935"/>
    </source>
</evidence>
<dbReference type="InterPro" id="IPR000064">
    <property type="entry name" value="NLP_P60_dom"/>
</dbReference>
<dbReference type="Gene3D" id="3.90.1720.10">
    <property type="entry name" value="endopeptidase domain like (from Nostoc punctiforme)"/>
    <property type="match status" value="1"/>
</dbReference>
<dbReference type="InParanoid" id="A0A6G9I9W7"/>
<accession>A0A6G9I9W7</accession>
<evidence type="ECO:0000313" key="10">
    <source>
        <dbReference type="Proteomes" id="UP000501168"/>
    </source>
</evidence>
<keyword evidence="2" id="KW-0645">Protease</keyword>
<dbReference type="SMART" id="SM00232">
    <property type="entry name" value="JAB_MPN"/>
    <property type="match status" value="1"/>
</dbReference>
<evidence type="ECO:0000256" key="1">
    <source>
        <dbReference type="ARBA" id="ARBA00007074"/>
    </source>
</evidence>
<evidence type="ECO:0000313" key="9">
    <source>
        <dbReference type="EMBL" id="QIQ21025.1"/>
    </source>
</evidence>
<dbReference type="AlphaFoldDB" id="A0A6G9I9W7"/>
<keyword evidence="3" id="KW-0479">Metal-binding</keyword>
<evidence type="ECO:0000256" key="3">
    <source>
        <dbReference type="ARBA" id="ARBA00022723"/>
    </source>
</evidence>
<keyword evidence="5" id="KW-0788">Thiol protease</keyword>
<evidence type="ECO:0000256" key="5">
    <source>
        <dbReference type="ARBA" id="ARBA00022807"/>
    </source>
</evidence>
<protein>
    <submittedName>
        <fullName evidence="9">Phage tail protein</fullName>
    </submittedName>
</protein>
<dbReference type="InterPro" id="IPR051929">
    <property type="entry name" value="VirAsm_ModProt"/>
</dbReference>
<name>A0A6G9I9W7_9GAMM</name>
<dbReference type="PANTHER" id="PTHR34858">
    <property type="entry name" value="CYSO-CYSTEINE PEPTIDASE"/>
    <property type="match status" value="1"/>
</dbReference>
<dbReference type="Pfam" id="PF14464">
    <property type="entry name" value="Prok-JAB"/>
    <property type="match status" value="1"/>
</dbReference>
<keyword evidence="7" id="KW-0482">Metalloprotease</keyword>
<dbReference type="SUPFAM" id="SSF102712">
    <property type="entry name" value="JAB1/MPN domain"/>
    <property type="match status" value="1"/>
</dbReference>
<evidence type="ECO:0000256" key="7">
    <source>
        <dbReference type="ARBA" id="ARBA00023049"/>
    </source>
</evidence>
<dbReference type="Proteomes" id="UP000501168">
    <property type="component" value="Chromosome"/>
</dbReference>
<reference evidence="9 10" key="1">
    <citation type="submission" date="2020-03" db="EMBL/GenBank/DDBJ databases">
        <title>Complete genome sequence of Orbus sp. IPMB12 (BCRC 80908).</title>
        <authorList>
            <person name="Lo W.-S."/>
            <person name="Chang T.-H."/>
            <person name="Kuo C.-H."/>
        </authorList>
    </citation>
    <scope>NUCLEOTIDE SEQUENCE [LARGE SCALE GENOMIC DNA]</scope>
    <source>
        <strain evidence="9 10">IPMB12</strain>
    </source>
</reference>
<dbReference type="SUPFAM" id="SSF54001">
    <property type="entry name" value="Cysteine proteinases"/>
    <property type="match status" value="1"/>
</dbReference>
<dbReference type="GO" id="GO:0006508">
    <property type="term" value="P:proteolysis"/>
    <property type="evidence" value="ECO:0007669"/>
    <property type="project" value="UniProtKB-KW"/>
</dbReference>
<dbReference type="Pfam" id="PF00877">
    <property type="entry name" value="NLPC_P60"/>
    <property type="match status" value="1"/>
</dbReference>
<dbReference type="PROSITE" id="PS51935">
    <property type="entry name" value="NLPC_P60"/>
    <property type="match status" value="1"/>
</dbReference>
<evidence type="ECO:0000256" key="4">
    <source>
        <dbReference type="ARBA" id="ARBA00022801"/>
    </source>
</evidence>
<dbReference type="InterPro" id="IPR038765">
    <property type="entry name" value="Papain-like_cys_pep_sf"/>
</dbReference>
<comment type="similarity">
    <text evidence="1">Belongs to the peptidase C40 family.</text>
</comment>
<sequence>MLNQQIINHAKSCGNKESCGFVLKKNNNFEYFPCRNIALNPYDSFEISTEDWLRAEEIGEVVALVHSHPDDFPILSKTDQLIQQKTALDWWLVHSNSVYQFRLMLPLLGRDFKHGTTDCYTLFRDAYHLSGINLPDFYRKYNWWSEGKNYYLENMPENGFYKVSANEITEGDVIIICLGSSVPNHAAIYVGEQMILHHCPNRKSKRDIYNGFWLKYTHSIWRHKEWQSYGFMGISNNLAINLK</sequence>
<dbReference type="CDD" id="cd08073">
    <property type="entry name" value="MPN_NLPC_P60"/>
    <property type="match status" value="1"/>
</dbReference>
<dbReference type="GO" id="GO:0008270">
    <property type="term" value="F:zinc ion binding"/>
    <property type="evidence" value="ECO:0007669"/>
    <property type="project" value="TreeGrafter"/>
</dbReference>
<dbReference type="RefSeq" id="WP_166915397.1">
    <property type="nucleotide sequence ID" value="NZ_CP050253.1"/>
</dbReference>
<proteinExistence type="inferred from homology"/>
<dbReference type="KEGG" id="orb:IPMB12_04620"/>
<dbReference type="GO" id="GO:0008235">
    <property type="term" value="F:metalloexopeptidase activity"/>
    <property type="evidence" value="ECO:0007669"/>
    <property type="project" value="TreeGrafter"/>
</dbReference>
<feature type="domain" description="NlpC/P60" evidence="8">
    <location>
        <begin position="86"/>
        <end position="224"/>
    </location>
</feature>
<dbReference type="Gene3D" id="3.40.140.10">
    <property type="entry name" value="Cytidine Deaminase, domain 2"/>
    <property type="match status" value="1"/>
</dbReference>
<evidence type="ECO:0000256" key="6">
    <source>
        <dbReference type="ARBA" id="ARBA00022833"/>
    </source>
</evidence>
<dbReference type="InterPro" id="IPR000555">
    <property type="entry name" value="JAMM/MPN+_dom"/>
</dbReference>